<comment type="caution">
    <text evidence="2">The sequence shown here is derived from an EMBL/GenBank/DDBJ whole genome shotgun (WGS) entry which is preliminary data.</text>
</comment>
<keyword evidence="3" id="KW-1185">Reference proteome</keyword>
<gene>
    <name evidence="2" type="ORF">G7Y89_g8835</name>
</gene>
<feature type="domain" description="2EXR" evidence="1">
    <location>
        <begin position="104"/>
        <end position="236"/>
    </location>
</feature>
<evidence type="ECO:0000259" key="1">
    <source>
        <dbReference type="Pfam" id="PF20150"/>
    </source>
</evidence>
<protein>
    <recommendedName>
        <fullName evidence="1">2EXR domain-containing protein</fullName>
    </recommendedName>
</protein>
<reference evidence="2 3" key="1">
    <citation type="submission" date="2020-03" db="EMBL/GenBank/DDBJ databases">
        <title>Draft Genome Sequence of Cudoniella acicularis.</title>
        <authorList>
            <person name="Buettner E."/>
            <person name="Kellner H."/>
        </authorList>
    </citation>
    <scope>NUCLEOTIDE SEQUENCE [LARGE SCALE GENOMIC DNA]</scope>
    <source>
        <strain evidence="2 3">DSM 108380</strain>
    </source>
</reference>
<dbReference type="Proteomes" id="UP000566819">
    <property type="component" value="Unassembled WGS sequence"/>
</dbReference>
<accession>A0A8H4W0P2</accession>
<proteinExistence type="predicted"/>
<sequence>MEEYAGGFNIGMPPASTDRSAPESADWIYSIDLSLHGQGPLSKVFLTASKPRDGYTTLESCLGYLAIGISGSAGMTTYNGDSANSAKAGPAPGPHILRWGPETFHKFADLPAEIRIAIWQYTLPDPYHRLGAIIAFINFDLERPRAILPSAREYRHTCGFSTGLASSVSTSTILFMRLYRDEYGDSESLSPQSEMDGGFYEQPLDDGSIGYGRAEVLSLMHTCAESRSTIQEVYVLDCPSILPTKVMPWMENDTVYLTKHGNYPLLQWIESTPQNPDILASIYYLALDVDVSLLKELSIHLPNVAFDRDNDLRDDRSNPAFFKNFPCLKSLDLLIDPVNAAYRMTGRLVLYAPIETPVGKLRHAKPSEVEKAFRAKLAAIHEVDAFSNGLPVVECAVVCWKKPKLQ</sequence>
<dbReference type="Pfam" id="PF20150">
    <property type="entry name" value="2EXR"/>
    <property type="match status" value="1"/>
</dbReference>
<name>A0A8H4W0P2_9HELO</name>
<dbReference type="OrthoDB" id="3555134at2759"/>
<dbReference type="InterPro" id="IPR045518">
    <property type="entry name" value="2EXR"/>
</dbReference>
<dbReference type="PANTHER" id="PTHR35910">
    <property type="entry name" value="2EXR DOMAIN-CONTAINING PROTEIN"/>
    <property type="match status" value="1"/>
</dbReference>
<dbReference type="AlphaFoldDB" id="A0A8H4W0P2"/>
<dbReference type="PANTHER" id="PTHR35910:SF6">
    <property type="entry name" value="2EXR DOMAIN-CONTAINING PROTEIN"/>
    <property type="match status" value="1"/>
</dbReference>
<evidence type="ECO:0000313" key="3">
    <source>
        <dbReference type="Proteomes" id="UP000566819"/>
    </source>
</evidence>
<evidence type="ECO:0000313" key="2">
    <source>
        <dbReference type="EMBL" id="KAF4629306.1"/>
    </source>
</evidence>
<dbReference type="EMBL" id="JAAMPI010000694">
    <property type="protein sequence ID" value="KAF4629306.1"/>
    <property type="molecule type" value="Genomic_DNA"/>
</dbReference>
<organism evidence="2 3">
    <name type="scientific">Cudoniella acicularis</name>
    <dbReference type="NCBI Taxonomy" id="354080"/>
    <lineage>
        <taxon>Eukaryota</taxon>
        <taxon>Fungi</taxon>
        <taxon>Dikarya</taxon>
        <taxon>Ascomycota</taxon>
        <taxon>Pezizomycotina</taxon>
        <taxon>Leotiomycetes</taxon>
        <taxon>Helotiales</taxon>
        <taxon>Tricladiaceae</taxon>
        <taxon>Cudoniella</taxon>
    </lineage>
</organism>